<organism evidence="6 7">
    <name type="scientific">Methylosinus sporium</name>
    <dbReference type="NCBI Taxonomy" id="428"/>
    <lineage>
        <taxon>Bacteria</taxon>
        <taxon>Pseudomonadati</taxon>
        <taxon>Pseudomonadota</taxon>
        <taxon>Alphaproteobacteria</taxon>
        <taxon>Hyphomicrobiales</taxon>
        <taxon>Methylocystaceae</taxon>
        <taxon>Methylosinus</taxon>
    </lineage>
</organism>
<reference evidence="6 7" key="1">
    <citation type="submission" date="2019-07" db="EMBL/GenBank/DDBJ databases">
        <title>Ln-dependent methylotrophs.</title>
        <authorList>
            <person name="Tani A."/>
        </authorList>
    </citation>
    <scope>NUCLEOTIDE SEQUENCE [LARGE SCALE GENOMIC DNA]</scope>
    <source>
        <strain evidence="6 7">SM89A</strain>
    </source>
</reference>
<evidence type="ECO:0000313" key="7">
    <source>
        <dbReference type="Proteomes" id="UP000316781"/>
    </source>
</evidence>
<dbReference type="EMBL" id="VJMF01000034">
    <property type="protein sequence ID" value="TRL35071.1"/>
    <property type="molecule type" value="Genomic_DNA"/>
</dbReference>
<evidence type="ECO:0000256" key="3">
    <source>
        <dbReference type="ARBA" id="ARBA00022729"/>
    </source>
</evidence>
<dbReference type="PANTHER" id="PTHR12338">
    <property type="entry name" value="AUTOTRANSPORTER"/>
    <property type="match status" value="1"/>
</dbReference>
<protein>
    <submittedName>
        <fullName evidence="6">Filamentous hemagglutinin N-terminal domain-containing protein</fullName>
    </submittedName>
</protein>
<comment type="subcellular location">
    <subcellularLocation>
        <location evidence="1">Secreted</location>
    </subcellularLocation>
</comment>
<proteinExistence type="predicted"/>
<name>A0A549SZL2_METSR</name>
<dbReference type="NCBIfam" id="TIGR01901">
    <property type="entry name" value="adhes_NPXG"/>
    <property type="match status" value="1"/>
</dbReference>
<feature type="domain" description="Filamentous haemagglutinin FhaB/tRNA nuclease CdiA-like TPS" evidence="5">
    <location>
        <begin position="47"/>
        <end position="159"/>
    </location>
</feature>
<dbReference type="Proteomes" id="UP000316781">
    <property type="component" value="Unassembled WGS sequence"/>
</dbReference>
<keyword evidence="3" id="KW-0732">Signal</keyword>
<sequence length="1088" mass="106428">MNHKDYKVLYRAAAAGCPSRPNRPSMSQSSRMTMTAIAAILALPSFALANPTGGVVVDGAATISSTPNVTNVVQSTNRAIINWQGFSIGAGETVNFLQPTAMSVTLNRVVGNEQSIIAGALNANGKVFIINSNGIMFTKDAQVNVGGLVASTLDISNSNFMAGNYTFSGSSAASVVNKGTINAVDGGYVALLGKAVANEGTINAKLGTIALASGDAITLNFSGDSLLDVTIDKGTYDALVENKGLIKADGGNVVMTAKAADAVLSAQVNNSGIIQARTLADLTGGSSSTGSVKIGKIKLLAQGGRTKVSGTLDASAPNGGKGGTIETSGDKVTIADGTLVTTAAAFGETGTWTIDPDGFTIGTNGDITGALLGSLLASNNITLWSTSGGGTGGDLNVNSAVSWSGNTILTLNATNNININSSITATGANAGLVLNYGNYASTGSAASGTNYSINTANGASVTLSGAVASLKINGDAYSLIHSMSDLAAIDGGPGYYALAQNLDASGTTYASAIVPTLAGTLAGLGHTVANLTINDSAGNGGIGLIGTLGSGTNSTAAIRDIGLVGASITGSTSSIRVASLVALNWGRITNAYASNLTINGLHVVGGLVAVNWGTGVIDNSYVTGTLTTPVATIPANEIGGLVGSDLGVITNSHTNVAITILGRASNVGGLVGQSYGGKISDSYATGDLNANDTTAIGGLIGQATNNGPNINTITNSYATGNVTVNWTNATQTNGGGIGGLVGGEQGGAITNSWASGNVTVHAPDSTYGVNNVGGLVGGLSGVNNLALVGGKVVVVSTTVATITGSHASGNVSAGVNSVSVGGLVGSAGLSSISNSSASGNVTGLTDVGGLVGSNGGSLSNVSATGNVTATSPRGGVGGLVGRNSGAIDGAFASGDVSGGRNAGALVGENTDTVQNTGTLIGSVANSSATGSVSGGGLIGQNFGTRGAIANNSYRDVKAEARAAAQLAATQRTAAAAGNVISNAAEVAATKPQNAAASTAAGKSAVASANASANIDDNLTGQESTQTQLPAARARARHASSANAGGARRAQAPSPGAHYRARIRSIEIDGQHFDLGTDGKNSAPAPKAQ</sequence>
<evidence type="ECO:0000256" key="4">
    <source>
        <dbReference type="SAM" id="MobiDB-lite"/>
    </source>
</evidence>
<dbReference type="InterPro" id="IPR008638">
    <property type="entry name" value="FhaB/CdiA-like_TPS"/>
</dbReference>
<dbReference type="PANTHER" id="PTHR12338:SF8">
    <property type="entry name" value="HEME_HEMOPEXIN-BINDING PROTEIN"/>
    <property type="match status" value="1"/>
</dbReference>
<dbReference type="InterPro" id="IPR050909">
    <property type="entry name" value="Bact_Autotransporter_VF"/>
</dbReference>
<evidence type="ECO:0000256" key="1">
    <source>
        <dbReference type="ARBA" id="ARBA00004613"/>
    </source>
</evidence>
<dbReference type="InterPro" id="IPR012334">
    <property type="entry name" value="Pectin_lyas_fold"/>
</dbReference>
<gene>
    <name evidence="6" type="ORF">FM996_08535</name>
</gene>
<dbReference type="Gene3D" id="2.160.20.110">
    <property type="match status" value="2"/>
</dbReference>
<dbReference type="SUPFAM" id="SSF51126">
    <property type="entry name" value="Pectin lyase-like"/>
    <property type="match status" value="1"/>
</dbReference>
<feature type="compositionally biased region" description="Polar residues" evidence="4">
    <location>
        <begin position="1015"/>
        <end position="1028"/>
    </location>
</feature>
<evidence type="ECO:0000259" key="5">
    <source>
        <dbReference type="SMART" id="SM00912"/>
    </source>
</evidence>
<dbReference type="InterPro" id="IPR011050">
    <property type="entry name" value="Pectin_lyase_fold/virulence"/>
</dbReference>
<comment type="caution">
    <text evidence="6">The sequence shown here is derived from an EMBL/GenBank/DDBJ whole genome shotgun (WGS) entry which is preliminary data.</text>
</comment>
<keyword evidence="2" id="KW-0964">Secreted</keyword>
<dbReference type="AlphaFoldDB" id="A0A549SZL2"/>
<dbReference type="GO" id="GO:0005576">
    <property type="term" value="C:extracellular region"/>
    <property type="evidence" value="ECO:0007669"/>
    <property type="project" value="UniProtKB-SubCell"/>
</dbReference>
<dbReference type="Gene3D" id="2.160.20.10">
    <property type="entry name" value="Single-stranded right-handed beta-helix, Pectin lyase-like"/>
    <property type="match status" value="1"/>
</dbReference>
<dbReference type="Pfam" id="PF07581">
    <property type="entry name" value="Glug"/>
    <property type="match status" value="5"/>
</dbReference>
<accession>A0A549SZL2</accession>
<feature type="region of interest" description="Disordered" evidence="4">
    <location>
        <begin position="1015"/>
        <end position="1057"/>
    </location>
</feature>
<dbReference type="InterPro" id="IPR011493">
    <property type="entry name" value="GLUG"/>
</dbReference>
<dbReference type="Pfam" id="PF05860">
    <property type="entry name" value="TPS"/>
    <property type="match status" value="1"/>
</dbReference>
<feature type="compositionally biased region" description="Low complexity" evidence="4">
    <location>
        <begin position="1038"/>
        <end position="1051"/>
    </location>
</feature>
<dbReference type="SMART" id="SM00912">
    <property type="entry name" value="Haemagg_act"/>
    <property type="match status" value="1"/>
</dbReference>
<evidence type="ECO:0000256" key="2">
    <source>
        <dbReference type="ARBA" id="ARBA00022525"/>
    </source>
</evidence>
<evidence type="ECO:0000313" key="6">
    <source>
        <dbReference type="EMBL" id="TRL35071.1"/>
    </source>
</evidence>